<dbReference type="AlphaFoldDB" id="D7G7C3"/>
<reference evidence="2 3" key="1">
    <citation type="journal article" date="2010" name="Nature">
        <title>The Ectocarpus genome and the independent evolution of multicellularity in brown algae.</title>
        <authorList>
            <person name="Cock J.M."/>
            <person name="Sterck L."/>
            <person name="Rouze P."/>
            <person name="Scornet D."/>
            <person name="Allen A.E."/>
            <person name="Amoutzias G."/>
            <person name="Anthouard V."/>
            <person name="Artiguenave F."/>
            <person name="Aury J.M."/>
            <person name="Badger J.H."/>
            <person name="Beszteri B."/>
            <person name="Billiau K."/>
            <person name="Bonnet E."/>
            <person name="Bothwell J.H."/>
            <person name="Bowler C."/>
            <person name="Boyen C."/>
            <person name="Brownlee C."/>
            <person name="Carrano C.J."/>
            <person name="Charrier B."/>
            <person name="Cho G.Y."/>
            <person name="Coelho S.M."/>
            <person name="Collen J."/>
            <person name="Corre E."/>
            <person name="Da Silva C."/>
            <person name="Delage L."/>
            <person name="Delaroque N."/>
            <person name="Dittami S.M."/>
            <person name="Doulbeau S."/>
            <person name="Elias M."/>
            <person name="Farnham G."/>
            <person name="Gachon C.M."/>
            <person name="Gschloessl B."/>
            <person name="Heesch S."/>
            <person name="Jabbari K."/>
            <person name="Jubin C."/>
            <person name="Kawai H."/>
            <person name="Kimura K."/>
            <person name="Kloareg B."/>
            <person name="Kupper F.C."/>
            <person name="Lang D."/>
            <person name="Le Bail A."/>
            <person name="Leblanc C."/>
            <person name="Lerouge P."/>
            <person name="Lohr M."/>
            <person name="Lopez P.J."/>
            <person name="Martens C."/>
            <person name="Maumus F."/>
            <person name="Michel G."/>
            <person name="Miranda-Saavedra D."/>
            <person name="Morales J."/>
            <person name="Moreau H."/>
            <person name="Motomura T."/>
            <person name="Nagasato C."/>
            <person name="Napoli C.A."/>
            <person name="Nelson D.R."/>
            <person name="Nyvall-Collen P."/>
            <person name="Peters A.F."/>
            <person name="Pommier C."/>
            <person name="Potin P."/>
            <person name="Poulain J."/>
            <person name="Quesneville H."/>
            <person name="Read B."/>
            <person name="Rensing S.A."/>
            <person name="Ritter A."/>
            <person name="Rousvoal S."/>
            <person name="Samanta M."/>
            <person name="Samson G."/>
            <person name="Schroeder D.C."/>
            <person name="Segurens B."/>
            <person name="Strittmatter M."/>
            <person name="Tonon T."/>
            <person name="Tregear J.W."/>
            <person name="Valentin K."/>
            <person name="von Dassow P."/>
            <person name="Yamagishi T."/>
            <person name="Van de Peer Y."/>
            <person name="Wincker P."/>
        </authorList>
    </citation>
    <scope>NUCLEOTIDE SEQUENCE [LARGE SCALE GENOMIC DNA]</scope>
    <source>
        <strain evidence="3">Ec32 / CCAP1310/4</strain>
    </source>
</reference>
<protein>
    <submittedName>
        <fullName evidence="2">Uncharacterized protein</fullName>
    </submittedName>
</protein>
<dbReference type="InParanoid" id="D7G7C3"/>
<proteinExistence type="predicted"/>
<sequence>MKQRITPQLPDLENHRGSGSNTGISMDQDPWSAPRSCGHSSRPSRSSRDATGIDSGGRLQPSGRSSTLIRTLMVKGGG</sequence>
<dbReference type="EMBL" id="FN649036">
    <property type="protein sequence ID" value="CBJ27674.1"/>
    <property type="molecule type" value="Genomic_DNA"/>
</dbReference>
<accession>D7G7C3</accession>
<feature type="region of interest" description="Disordered" evidence="1">
    <location>
        <begin position="1"/>
        <end position="78"/>
    </location>
</feature>
<feature type="compositionally biased region" description="Low complexity" evidence="1">
    <location>
        <begin position="35"/>
        <end position="44"/>
    </location>
</feature>
<evidence type="ECO:0000256" key="1">
    <source>
        <dbReference type="SAM" id="MobiDB-lite"/>
    </source>
</evidence>
<evidence type="ECO:0000313" key="3">
    <source>
        <dbReference type="Proteomes" id="UP000002630"/>
    </source>
</evidence>
<gene>
    <name evidence="2" type="ORF">Esi_0080_0083</name>
</gene>
<keyword evidence="3" id="KW-1185">Reference proteome</keyword>
<organism evidence="2 3">
    <name type="scientific">Ectocarpus siliculosus</name>
    <name type="common">Brown alga</name>
    <name type="synonym">Conferva siliculosa</name>
    <dbReference type="NCBI Taxonomy" id="2880"/>
    <lineage>
        <taxon>Eukaryota</taxon>
        <taxon>Sar</taxon>
        <taxon>Stramenopiles</taxon>
        <taxon>Ochrophyta</taxon>
        <taxon>PX clade</taxon>
        <taxon>Phaeophyceae</taxon>
        <taxon>Ectocarpales</taxon>
        <taxon>Ectocarpaceae</taxon>
        <taxon>Ectocarpus</taxon>
    </lineage>
</organism>
<dbReference type="Proteomes" id="UP000002630">
    <property type="component" value="Linkage Group LG28"/>
</dbReference>
<evidence type="ECO:0000313" key="2">
    <source>
        <dbReference type="EMBL" id="CBJ27674.1"/>
    </source>
</evidence>
<name>D7G7C3_ECTSI</name>
<dbReference type="EMBL" id="FN649753">
    <property type="protein sequence ID" value="CBJ27674.1"/>
    <property type="molecule type" value="Genomic_DNA"/>
</dbReference>